<dbReference type="AlphaFoldDB" id="A0A8B7PR90"/>
<sequence length="164" mass="18244">MSHNCGSGVTSAGGVYVKAQLVPAEWFPDAPLDRKTSVCKEDPAVYDEEITYGSVRPDSPGVERGGFLLLRLKLTRRLRSQVMSEALVSLSDVPVLSPENRRSKPHTHLVLTRAAPLHSYESLNILRRRNDEVTRQFLQQLEHDNKGQAKAFMSASNASISSLW</sequence>
<evidence type="ECO:0000313" key="1">
    <source>
        <dbReference type="Proteomes" id="UP000694843"/>
    </source>
</evidence>
<accession>A0A8B7PR90</accession>
<proteinExistence type="predicted"/>
<keyword evidence="1" id="KW-1185">Reference proteome</keyword>
<reference evidence="2" key="1">
    <citation type="submission" date="2025-08" db="UniProtKB">
        <authorList>
            <consortium name="RefSeq"/>
        </authorList>
    </citation>
    <scope>IDENTIFICATION</scope>
    <source>
        <tissue evidence="2">Whole organism</tissue>
    </source>
</reference>
<name>A0A8B7PR90_HYAAZ</name>
<evidence type="ECO:0000313" key="2">
    <source>
        <dbReference type="RefSeq" id="XP_018027991.1"/>
    </source>
</evidence>
<protein>
    <submittedName>
        <fullName evidence="2">Uncharacterized protein LOC108683208</fullName>
    </submittedName>
</protein>
<gene>
    <name evidence="2" type="primary">LOC108683208</name>
</gene>
<dbReference type="Proteomes" id="UP000694843">
    <property type="component" value="Unplaced"/>
</dbReference>
<dbReference type="RefSeq" id="XP_018027991.1">
    <property type="nucleotide sequence ID" value="XM_018172502.2"/>
</dbReference>
<organism evidence="1 2">
    <name type="scientific">Hyalella azteca</name>
    <name type="common">Amphipod</name>
    <dbReference type="NCBI Taxonomy" id="294128"/>
    <lineage>
        <taxon>Eukaryota</taxon>
        <taxon>Metazoa</taxon>
        <taxon>Ecdysozoa</taxon>
        <taxon>Arthropoda</taxon>
        <taxon>Crustacea</taxon>
        <taxon>Multicrustacea</taxon>
        <taxon>Malacostraca</taxon>
        <taxon>Eumalacostraca</taxon>
        <taxon>Peracarida</taxon>
        <taxon>Amphipoda</taxon>
        <taxon>Senticaudata</taxon>
        <taxon>Talitrida</taxon>
        <taxon>Talitroidea</taxon>
        <taxon>Hyalellidae</taxon>
        <taxon>Hyalella</taxon>
    </lineage>
</organism>
<dbReference type="GeneID" id="108683208"/>
<dbReference type="KEGG" id="hazt:108683208"/>